<dbReference type="EMBL" id="AABL01002510">
    <property type="protein sequence ID" value="EAA19408.1"/>
    <property type="molecule type" value="Genomic_DNA"/>
</dbReference>
<protein>
    <submittedName>
        <fullName evidence="1">Uncharacterized protein</fullName>
    </submittedName>
</protein>
<dbReference type="PaxDb" id="73239-Q7R912"/>
<proteinExistence type="predicted"/>
<sequence>LIYSCVLQLKKYTWLNI</sequence>
<organism evidence="1 2">
    <name type="scientific">Plasmodium yoelii yoelii</name>
    <dbReference type="NCBI Taxonomy" id="73239"/>
    <lineage>
        <taxon>Eukaryota</taxon>
        <taxon>Sar</taxon>
        <taxon>Alveolata</taxon>
        <taxon>Apicomplexa</taxon>
        <taxon>Aconoidasida</taxon>
        <taxon>Haemosporida</taxon>
        <taxon>Plasmodiidae</taxon>
        <taxon>Plasmodium</taxon>
        <taxon>Plasmodium (Vinckeia)</taxon>
    </lineage>
</organism>
<evidence type="ECO:0000313" key="2">
    <source>
        <dbReference type="Proteomes" id="UP000008553"/>
    </source>
</evidence>
<accession>Q7R912</accession>
<dbReference type="Proteomes" id="UP000008553">
    <property type="component" value="Unassembled WGS sequence"/>
</dbReference>
<comment type="caution">
    <text evidence="1">The sequence shown here is derived from an EMBL/GenBank/DDBJ whole genome shotgun (WGS) entry which is preliminary data.</text>
</comment>
<reference evidence="1 2" key="1">
    <citation type="journal article" date="2002" name="Nature">
        <title>Genome sequence and comparative analysis of the model rodent malaria parasite Plasmodium yoelii yoelii.</title>
        <authorList>
            <person name="Carlton J.M."/>
            <person name="Angiuoli S.V."/>
            <person name="Suh B.B."/>
            <person name="Kooij T.W."/>
            <person name="Pertea M."/>
            <person name="Silva J.C."/>
            <person name="Ermolaeva M.D."/>
            <person name="Allen J.E."/>
            <person name="Selengut J.D."/>
            <person name="Koo H.L."/>
            <person name="Peterson J.D."/>
            <person name="Pop M."/>
            <person name="Kosack D.S."/>
            <person name="Shumway M.F."/>
            <person name="Bidwell S.L."/>
            <person name="Shallom S.J."/>
            <person name="van Aken S.E."/>
            <person name="Riedmuller S.B."/>
            <person name="Feldblyum T.V."/>
            <person name="Cho J.K."/>
            <person name="Quackenbush J."/>
            <person name="Sedegah M."/>
            <person name="Shoaibi A."/>
            <person name="Cummings L.M."/>
            <person name="Florens L."/>
            <person name="Yates J.R."/>
            <person name="Raine J.D."/>
            <person name="Sinden R.E."/>
            <person name="Harris M.A."/>
            <person name="Cunningham D.A."/>
            <person name="Preiser P.R."/>
            <person name="Bergman L.W."/>
            <person name="Vaidya A.B."/>
            <person name="van Lin L.H."/>
            <person name="Janse C.J."/>
            <person name="Waters A.P."/>
            <person name="Smith H.O."/>
            <person name="White O.R."/>
            <person name="Salzberg S.L."/>
            <person name="Venter J.C."/>
            <person name="Fraser C.M."/>
            <person name="Hoffman S.L."/>
            <person name="Gardner M.J."/>
            <person name="Carucci D.J."/>
        </authorList>
    </citation>
    <scope>NUCLEOTIDE SEQUENCE [LARGE SCALE GENOMIC DNA]</scope>
    <source>
        <strain evidence="1 2">17XNL</strain>
    </source>
</reference>
<feature type="non-terminal residue" evidence="1">
    <location>
        <position position="1"/>
    </location>
</feature>
<dbReference type="AlphaFoldDB" id="Q7R912"/>
<gene>
    <name evidence="1" type="ORF">PY07058</name>
</gene>
<evidence type="ECO:0000313" key="1">
    <source>
        <dbReference type="EMBL" id="EAA19408.1"/>
    </source>
</evidence>
<name>Q7R912_PLAYO</name>
<keyword evidence="2" id="KW-1185">Reference proteome</keyword>
<dbReference type="InParanoid" id="Q7R912"/>